<comment type="subcellular location">
    <subcellularLocation>
        <location evidence="1">Cell membrane</location>
        <topology evidence="1">Multi-pass membrane protein</topology>
    </subcellularLocation>
</comment>
<evidence type="ECO:0008006" key="12">
    <source>
        <dbReference type="Google" id="ProtNLM"/>
    </source>
</evidence>
<keyword evidence="11" id="KW-1185">Reference proteome</keyword>
<feature type="transmembrane region" description="Helical" evidence="7">
    <location>
        <begin position="33"/>
        <end position="53"/>
    </location>
</feature>
<comment type="similarity">
    <text evidence="2">Belongs to the UPF0702 family.</text>
</comment>
<reference evidence="10" key="2">
    <citation type="submission" date="2020-09" db="EMBL/GenBank/DDBJ databases">
        <authorList>
            <person name="Sun Q."/>
            <person name="Zhou Y."/>
        </authorList>
    </citation>
    <scope>NUCLEOTIDE SEQUENCE</scope>
    <source>
        <strain evidence="10">CGMCC 1.15371</strain>
    </source>
</reference>
<evidence type="ECO:0000256" key="1">
    <source>
        <dbReference type="ARBA" id="ARBA00004651"/>
    </source>
</evidence>
<feature type="transmembrane region" description="Helical" evidence="7">
    <location>
        <begin position="59"/>
        <end position="81"/>
    </location>
</feature>
<dbReference type="InterPro" id="IPR048454">
    <property type="entry name" value="YetF_N"/>
</dbReference>
<feature type="domain" description="YetF C-terminal" evidence="8">
    <location>
        <begin position="82"/>
        <end position="214"/>
    </location>
</feature>
<evidence type="ECO:0000256" key="7">
    <source>
        <dbReference type="SAM" id="Phobius"/>
    </source>
</evidence>
<dbReference type="GO" id="GO:0005886">
    <property type="term" value="C:plasma membrane"/>
    <property type="evidence" value="ECO:0007669"/>
    <property type="project" value="UniProtKB-SubCell"/>
</dbReference>
<dbReference type="Pfam" id="PF04239">
    <property type="entry name" value="DUF421"/>
    <property type="match status" value="1"/>
</dbReference>
<sequence>MPEYLLILMRSLFSFVFLLIICRILGKQQVSQLTFFDYVVGITIGSIAATLSVDQNVKILNGVISLGIWGGVSLLIALLALKSRIFEILVGGKPTVIIENGKIQEKNLQKAKLSVEQLMLNLREKNAFKLADVELAVFETNGQVSVMKKSDNEPITPKLLGMAVEQEKRPYIFIRDGVVQEQSLESAGYSKEWLYGEIQKQGASNFKDVYVAQMDSKGNLYVDLKNDKKLEPASNARQVVAAQIKKVKADLDMYALDTENQEATQLFMQQAEKVQSLNEALAPYLK</sequence>
<dbReference type="InterPro" id="IPR012452">
    <property type="entry name" value="DUF1657"/>
</dbReference>
<dbReference type="AlphaFoldDB" id="A0A8J2YGH5"/>
<evidence type="ECO:0000256" key="2">
    <source>
        <dbReference type="ARBA" id="ARBA00006448"/>
    </source>
</evidence>
<keyword evidence="3" id="KW-1003">Cell membrane</keyword>
<keyword evidence="4 7" id="KW-0812">Transmembrane</keyword>
<dbReference type="Pfam" id="PF20730">
    <property type="entry name" value="YetF_N"/>
    <property type="match status" value="1"/>
</dbReference>
<reference evidence="10" key="1">
    <citation type="journal article" date="2014" name="Int. J. Syst. Evol. Microbiol.">
        <title>Complete genome sequence of Corynebacterium casei LMG S-19264T (=DSM 44701T), isolated from a smear-ripened cheese.</title>
        <authorList>
            <consortium name="US DOE Joint Genome Institute (JGI-PGF)"/>
            <person name="Walter F."/>
            <person name="Albersmeier A."/>
            <person name="Kalinowski J."/>
            <person name="Ruckert C."/>
        </authorList>
    </citation>
    <scope>NUCLEOTIDE SEQUENCE</scope>
    <source>
        <strain evidence="10">CGMCC 1.15371</strain>
    </source>
</reference>
<dbReference type="PANTHER" id="PTHR34582">
    <property type="entry name" value="UPF0702 TRANSMEMBRANE PROTEIN YCAP"/>
    <property type="match status" value="1"/>
</dbReference>
<evidence type="ECO:0000259" key="8">
    <source>
        <dbReference type="Pfam" id="PF04239"/>
    </source>
</evidence>
<evidence type="ECO:0000259" key="9">
    <source>
        <dbReference type="Pfam" id="PF20730"/>
    </source>
</evidence>
<protein>
    <recommendedName>
        <fullName evidence="12">DUF421 domain-containing protein</fullName>
    </recommendedName>
</protein>
<accession>A0A8J2YGH5</accession>
<dbReference type="Proteomes" id="UP000628775">
    <property type="component" value="Unassembled WGS sequence"/>
</dbReference>
<evidence type="ECO:0000313" key="10">
    <source>
        <dbReference type="EMBL" id="GGE39125.1"/>
    </source>
</evidence>
<dbReference type="RefSeq" id="WP_188692240.1">
    <property type="nucleotide sequence ID" value="NZ_BMIR01000006.1"/>
</dbReference>
<dbReference type="PANTHER" id="PTHR34582:SF7">
    <property type="entry name" value="UPF0702 TRANSMEMBRANE PROTEIN YDFS"/>
    <property type="match status" value="1"/>
</dbReference>
<keyword evidence="6 7" id="KW-0472">Membrane</keyword>
<feature type="transmembrane region" description="Helical" evidence="7">
    <location>
        <begin position="6"/>
        <end position="26"/>
    </location>
</feature>
<keyword evidence="5 7" id="KW-1133">Transmembrane helix</keyword>
<evidence type="ECO:0000256" key="6">
    <source>
        <dbReference type="ARBA" id="ARBA00023136"/>
    </source>
</evidence>
<dbReference type="Pfam" id="PF07870">
    <property type="entry name" value="DUF1657"/>
    <property type="match status" value="1"/>
</dbReference>
<comment type="caution">
    <text evidence="10">The sequence shown here is derived from an EMBL/GenBank/DDBJ whole genome shotgun (WGS) entry which is preliminary data.</text>
</comment>
<evidence type="ECO:0000256" key="3">
    <source>
        <dbReference type="ARBA" id="ARBA00022475"/>
    </source>
</evidence>
<dbReference type="InterPro" id="IPR007353">
    <property type="entry name" value="DUF421"/>
</dbReference>
<evidence type="ECO:0000313" key="11">
    <source>
        <dbReference type="Proteomes" id="UP000628775"/>
    </source>
</evidence>
<dbReference type="Gene3D" id="3.30.240.20">
    <property type="entry name" value="bsu07140 like domains"/>
    <property type="match status" value="2"/>
</dbReference>
<dbReference type="InterPro" id="IPR023090">
    <property type="entry name" value="UPF0702_alpha/beta_dom_sf"/>
</dbReference>
<evidence type="ECO:0000256" key="4">
    <source>
        <dbReference type="ARBA" id="ARBA00022692"/>
    </source>
</evidence>
<gene>
    <name evidence="10" type="ORF">GCM10011391_17410</name>
</gene>
<organism evidence="10 11">
    <name type="scientific">Pullulanibacillus camelliae</name>
    <dbReference type="NCBI Taxonomy" id="1707096"/>
    <lineage>
        <taxon>Bacteria</taxon>
        <taxon>Bacillati</taxon>
        <taxon>Bacillota</taxon>
        <taxon>Bacilli</taxon>
        <taxon>Bacillales</taxon>
        <taxon>Sporolactobacillaceae</taxon>
        <taxon>Pullulanibacillus</taxon>
    </lineage>
</organism>
<proteinExistence type="inferred from homology"/>
<evidence type="ECO:0000256" key="5">
    <source>
        <dbReference type="ARBA" id="ARBA00022989"/>
    </source>
</evidence>
<feature type="domain" description="YetF-like N-terminal transmembrane" evidence="9">
    <location>
        <begin position="4"/>
        <end position="78"/>
    </location>
</feature>
<dbReference type="EMBL" id="BMIR01000006">
    <property type="protein sequence ID" value="GGE39125.1"/>
    <property type="molecule type" value="Genomic_DNA"/>
</dbReference>
<name>A0A8J2YGH5_9BACL</name>